<reference evidence="1 2" key="1">
    <citation type="submission" date="2020-04" db="EMBL/GenBank/DDBJ databases">
        <title>Rhizobium sp. S-51 isolated from soil.</title>
        <authorList>
            <person name="Dahal R.H."/>
        </authorList>
    </citation>
    <scope>NUCLEOTIDE SEQUENCE [LARGE SCALE GENOMIC DNA]</scope>
    <source>
        <strain evidence="1 2">S-51</strain>
    </source>
</reference>
<proteinExistence type="predicted"/>
<comment type="caution">
    <text evidence="1">The sequence shown here is derived from an EMBL/GenBank/DDBJ whole genome shotgun (WGS) entry which is preliminary data.</text>
</comment>
<organism evidence="1 2">
    <name type="scientific">Rhizobium terricola</name>
    <dbReference type="NCBI Taxonomy" id="2728849"/>
    <lineage>
        <taxon>Bacteria</taxon>
        <taxon>Pseudomonadati</taxon>
        <taxon>Pseudomonadota</taxon>
        <taxon>Alphaproteobacteria</taxon>
        <taxon>Hyphomicrobiales</taxon>
        <taxon>Rhizobiaceae</taxon>
        <taxon>Rhizobium/Agrobacterium group</taxon>
        <taxon>Rhizobium</taxon>
    </lineage>
</organism>
<evidence type="ECO:0000313" key="2">
    <source>
        <dbReference type="Proteomes" id="UP000541470"/>
    </source>
</evidence>
<sequence length="157" mass="17945">MRSRFIDRLLTNKNLGDVIGGFPTAVEATSAGHRYLTCSGFYTYKFPTMKSGQEIHQSVEEVYSGEGHFQLSVMPIIKSDIPVMGVCLLQARTGYVYSPLLRPSGRSIKLLDRTEWEGYETEMYRTLQKAMDEEVETLSRMFPKQFVITEKTQADRI</sequence>
<dbReference type="Proteomes" id="UP000541470">
    <property type="component" value="Unassembled WGS sequence"/>
</dbReference>
<gene>
    <name evidence="1" type="ORF">HHL25_19125</name>
</gene>
<protein>
    <submittedName>
        <fullName evidence="1">Uncharacterized protein</fullName>
    </submittedName>
</protein>
<dbReference type="EMBL" id="JABBGK010000005">
    <property type="protein sequence ID" value="NML76250.1"/>
    <property type="molecule type" value="Genomic_DNA"/>
</dbReference>
<keyword evidence="2" id="KW-1185">Reference proteome</keyword>
<accession>A0A7Y0AZJ4</accession>
<name>A0A7Y0AZJ4_9HYPH</name>
<dbReference type="RefSeq" id="WP_169594675.1">
    <property type="nucleotide sequence ID" value="NZ_JABBGK010000005.1"/>
</dbReference>
<dbReference type="AlphaFoldDB" id="A0A7Y0AZJ4"/>
<evidence type="ECO:0000313" key="1">
    <source>
        <dbReference type="EMBL" id="NML76250.1"/>
    </source>
</evidence>